<gene>
    <name evidence="1" type="ORF">L6164_029218</name>
</gene>
<reference evidence="1 2" key="1">
    <citation type="journal article" date="2022" name="DNA Res.">
        <title>Chromosomal-level genome assembly of the orchid tree Bauhinia variegata (Leguminosae; Cercidoideae) supports the allotetraploid origin hypothesis of Bauhinia.</title>
        <authorList>
            <person name="Zhong Y."/>
            <person name="Chen Y."/>
            <person name="Zheng D."/>
            <person name="Pang J."/>
            <person name="Liu Y."/>
            <person name="Luo S."/>
            <person name="Meng S."/>
            <person name="Qian L."/>
            <person name="Wei D."/>
            <person name="Dai S."/>
            <person name="Zhou R."/>
        </authorList>
    </citation>
    <scope>NUCLEOTIDE SEQUENCE [LARGE SCALE GENOMIC DNA]</scope>
    <source>
        <strain evidence="1">BV-YZ2020</strain>
    </source>
</reference>
<protein>
    <submittedName>
        <fullName evidence="1">Uncharacterized protein</fullName>
    </submittedName>
</protein>
<comment type="caution">
    <text evidence="1">The sequence shown here is derived from an EMBL/GenBank/DDBJ whole genome shotgun (WGS) entry which is preliminary data.</text>
</comment>
<proteinExistence type="predicted"/>
<evidence type="ECO:0000313" key="2">
    <source>
        <dbReference type="Proteomes" id="UP000828941"/>
    </source>
</evidence>
<name>A0ACB9L8M3_BAUVA</name>
<accession>A0ACB9L8M3</accession>
<dbReference type="EMBL" id="CM039437">
    <property type="protein sequence ID" value="KAI4305885.1"/>
    <property type="molecule type" value="Genomic_DNA"/>
</dbReference>
<organism evidence="1 2">
    <name type="scientific">Bauhinia variegata</name>
    <name type="common">Purple orchid tree</name>
    <name type="synonym">Phanera variegata</name>
    <dbReference type="NCBI Taxonomy" id="167791"/>
    <lineage>
        <taxon>Eukaryota</taxon>
        <taxon>Viridiplantae</taxon>
        <taxon>Streptophyta</taxon>
        <taxon>Embryophyta</taxon>
        <taxon>Tracheophyta</taxon>
        <taxon>Spermatophyta</taxon>
        <taxon>Magnoliopsida</taxon>
        <taxon>eudicotyledons</taxon>
        <taxon>Gunneridae</taxon>
        <taxon>Pentapetalae</taxon>
        <taxon>rosids</taxon>
        <taxon>fabids</taxon>
        <taxon>Fabales</taxon>
        <taxon>Fabaceae</taxon>
        <taxon>Cercidoideae</taxon>
        <taxon>Cercideae</taxon>
        <taxon>Bauhiniinae</taxon>
        <taxon>Bauhinia</taxon>
    </lineage>
</organism>
<sequence>MATATVGGISDVPGNQNSAEIDDLARFSVDEYNKKENALLQFEKVINAKQQVVAGTVYYLTIEVTDGGKKKIYEAKIWVKPWLNFKEVQEFKLVGDVPGQSST</sequence>
<evidence type="ECO:0000313" key="1">
    <source>
        <dbReference type="EMBL" id="KAI4305885.1"/>
    </source>
</evidence>
<dbReference type="Proteomes" id="UP000828941">
    <property type="component" value="Chromosome 12"/>
</dbReference>
<keyword evidence="2" id="KW-1185">Reference proteome</keyword>